<dbReference type="InterPro" id="IPR036640">
    <property type="entry name" value="ABC1_TM_sf"/>
</dbReference>
<dbReference type="CDD" id="cd07346">
    <property type="entry name" value="ABC_6TM_exporters"/>
    <property type="match status" value="1"/>
</dbReference>
<dbReference type="AlphaFoldDB" id="F9U9D1"/>
<evidence type="ECO:0000256" key="6">
    <source>
        <dbReference type="ARBA" id="ARBA00023136"/>
    </source>
</evidence>
<evidence type="ECO:0000259" key="9">
    <source>
        <dbReference type="PROSITE" id="PS50893"/>
    </source>
</evidence>
<sequence length="640" mass="70442">MHPAPAPTPRPAPETPPMTSSADRPLGHAEDQAAGHSGGRSYARPTDEAPSRYDWRVLADMVLRHRRELILANLVAILAALAAIPIPLILSLMVDEVLLDDPGAMVAFIDHISPASWLGPMWYLLAALIATLVLRFANVGLSIVETRLFGRIAQDVVFRMRGDLLHRLERVSMAEYETLAGGTVASHLVTDMNAIDDLVSSAVSRFLVATLTILGTAAVLLWMHWQLGLFILLLNPVVIYITTRFGRRVKALKRQENRAFQGFQESISETLDAIRQIRASNREGFYVGRSVASARRIRDTSFEYRWKADAANRLSFLIFIVGFDVFRVAAMLMVVFSDLSIGQMLAVFAYLWFMMNPLQTMLDVQYDYHSAQAALERINRLLGMGLEPKYPHRTDPFVGKETVAIDLSDVRFDYGGGEPVLNGVTLSIAAGEKVAVVGASGAGKTTLVQVILGLYPIRHGRILFDGVPVEDIGLDVVRDHVATVLQDPSLFNDSLRMNLTLGRDIPDARLWHALEIAQLKDVVEGLSGGLDAVLGRDGVRLSGGQRQRLAVARMVLADPKVVILDEATSALDTGTEERLHRAMTGFLAGRTTIIIAHRLTAVLQADRVVVMEQGRISQEGRHEDLIDEVGHYATLYGGQR</sequence>
<dbReference type="SMART" id="SM00382">
    <property type="entry name" value="AAA"/>
    <property type="match status" value="1"/>
</dbReference>
<dbReference type="SUPFAM" id="SSF90123">
    <property type="entry name" value="ABC transporter transmembrane region"/>
    <property type="match status" value="1"/>
</dbReference>
<dbReference type="GO" id="GO:0005886">
    <property type="term" value="C:plasma membrane"/>
    <property type="evidence" value="ECO:0007669"/>
    <property type="project" value="UniProtKB-SubCell"/>
</dbReference>
<dbReference type="InterPro" id="IPR003439">
    <property type="entry name" value="ABC_transporter-like_ATP-bd"/>
</dbReference>
<keyword evidence="2 8" id="KW-0812">Transmembrane</keyword>
<keyword evidence="6 8" id="KW-0472">Membrane</keyword>
<comment type="subcellular location">
    <subcellularLocation>
        <location evidence="1">Cell membrane</location>
        <topology evidence="1">Multi-pass membrane protein</topology>
    </subcellularLocation>
</comment>
<dbReference type="Proteomes" id="UP000005459">
    <property type="component" value="Unassembled WGS sequence"/>
</dbReference>
<keyword evidence="12" id="KW-1185">Reference proteome</keyword>
<protein>
    <submittedName>
        <fullName evidence="11">Xenobiotic-transporting ATPase</fullName>
        <ecNumber evidence="11">3.6.3.44</ecNumber>
    </submittedName>
</protein>
<dbReference type="Gene3D" id="3.40.50.300">
    <property type="entry name" value="P-loop containing nucleotide triphosphate hydrolases"/>
    <property type="match status" value="1"/>
</dbReference>
<feature type="transmembrane region" description="Helical" evidence="8">
    <location>
        <begin position="229"/>
        <end position="246"/>
    </location>
</feature>
<dbReference type="PROSITE" id="PS50893">
    <property type="entry name" value="ABC_TRANSPORTER_2"/>
    <property type="match status" value="1"/>
</dbReference>
<evidence type="ECO:0000259" key="10">
    <source>
        <dbReference type="PROSITE" id="PS50929"/>
    </source>
</evidence>
<organism evidence="11 12">
    <name type="scientific">Thiocapsa marina 5811</name>
    <dbReference type="NCBI Taxonomy" id="768671"/>
    <lineage>
        <taxon>Bacteria</taxon>
        <taxon>Pseudomonadati</taxon>
        <taxon>Pseudomonadota</taxon>
        <taxon>Gammaproteobacteria</taxon>
        <taxon>Chromatiales</taxon>
        <taxon>Chromatiaceae</taxon>
        <taxon>Thiocapsa</taxon>
    </lineage>
</organism>
<feature type="transmembrane region" description="Helical" evidence="8">
    <location>
        <begin position="314"/>
        <end position="335"/>
    </location>
</feature>
<dbReference type="InterPro" id="IPR027417">
    <property type="entry name" value="P-loop_NTPase"/>
</dbReference>
<accession>F9U9D1</accession>
<dbReference type="Pfam" id="PF00005">
    <property type="entry name" value="ABC_tran"/>
    <property type="match status" value="1"/>
</dbReference>
<feature type="domain" description="ABC transporter" evidence="9">
    <location>
        <begin position="405"/>
        <end position="638"/>
    </location>
</feature>
<name>F9U9D1_9GAMM</name>
<keyword evidence="3" id="KW-0547">Nucleotide-binding</keyword>
<feature type="domain" description="ABC transmembrane type-1" evidence="10">
    <location>
        <begin position="70"/>
        <end position="370"/>
    </location>
</feature>
<dbReference type="SUPFAM" id="SSF52540">
    <property type="entry name" value="P-loop containing nucleoside triphosphate hydrolases"/>
    <property type="match status" value="1"/>
</dbReference>
<dbReference type="InterPro" id="IPR011527">
    <property type="entry name" value="ABC1_TM_dom"/>
</dbReference>
<dbReference type="Gene3D" id="1.20.1560.10">
    <property type="entry name" value="ABC transporter type 1, transmembrane domain"/>
    <property type="match status" value="1"/>
</dbReference>
<gene>
    <name evidence="11" type="ORF">ThimaDRAFT_1533</name>
</gene>
<dbReference type="PROSITE" id="PS50929">
    <property type="entry name" value="ABC_TM1F"/>
    <property type="match status" value="1"/>
</dbReference>
<dbReference type="eggNOG" id="COG1132">
    <property type="taxonomic scope" value="Bacteria"/>
</dbReference>
<dbReference type="EC" id="3.6.3.44" evidence="11"/>
<evidence type="ECO:0000256" key="5">
    <source>
        <dbReference type="ARBA" id="ARBA00022989"/>
    </source>
</evidence>
<keyword evidence="5 8" id="KW-1133">Transmembrane helix</keyword>
<keyword evidence="4" id="KW-0067">ATP-binding</keyword>
<feature type="transmembrane region" description="Helical" evidence="8">
    <location>
        <begin position="70"/>
        <end position="94"/>
    </location>
</feature>
<keyword evidence="11" id="KW-0378">Hydrolase</keyword>
<feature type="transmembrane region" description="Helical" evidence="8">
    <location>
        <begin position="121"/>
        <end position="144"/>
    </location>
</feature>
<evidence type="ECO:0000256" key="2">
    <source>
        <dbReference type="ARBA" id="ARBA00022692"/>
    </source>
</evidence>
<feature type="region of interest" description="Disordered" evidence="7">
    <location>
        <begin position="1"/>
        <end position="47"/>
    </location>
</feature>
<evidence type="ECO:0000256" key="8">
    <source>
        <dbReference type="SAM" id="Phobius"/>
    </source>
</evidence>
<dbReference type="InterPro" id="IPR003593">
    <property type="entry name" value="AAA+_ATPase"/>
</dbReference>
<feature type="transmembrane region" description="Helical" evidence="8">
    <location>
        <begin position="202"/>
        <end position="223"/>
    </location>
</feature>
<dbReference type="EMBL" id="AFWV01000004">
    <property type="protein sequence ID" value="EGV19389.1"/>
    <property type="molecule type" value="Genomic_DNA"/>
</dbReference>
<evidence type="ECO:0000256" key="7">
    <source>
        <dbReference type="SAM" id="MobiDB-lite"/>
    </source>
</evidence>
<evidence type="ECO:0000256" key="4">
    <source>
        <dbReference type="ARBA" id="ARBA00022840"/>
    </source>
</evidence>
<dbReference type="FunFam" id="3.40.50.300:FF:001492">
    <property type="entry name" value="ABC transporter ATP-binding protein/permease"/>
    <property type="match status" value="1"/>
</dbReference>
<evidence type="ECO:0000313" key="11">
    <source>
        <dbReference type="EMBL" id="EGV19389.1"/>
    </source>
</evidence>
<dbReference type="GO" id="GO:0016887">
    <property type="term" value="F:ATP hydrolysis activity"/>
    <property type="evidence" value="ECO:0007669"/>
    <property type="project" value="InterPro"/>
</dbReference>
<dbReference type="PANTHER" id="PTHR24221">
    <property type="entry name" value="ATP-BINDING CASSETTE SUB-FAMILY B"/>
    <property type="match status" value="1"/>
</dbReference>
<evidence type="ECO:0000256" key="1">
    <source>
        <dbReference type="ARBA" id="ARBA00004651"/>
    </source>
</evidence>
<evidence type="ECO:0000256" key="3">
    <source>
        <dbReference type="ARBA" id="ARBA00022741"/>
    </source>
</evidence>
<proteinExistence type="predicted"/>
<reference evidence="11 12" key="1">
    <citation type="submission" date="2011-06" db="EMBL/GenBank/DDBJ databases">
        <title>The draft genome of Thiocapsa marina 5811.</title>
        <authorList>
            <consortium name="US DOE Joint Genome Institute (JGI-PGF)"/>
            <person name="Lucas S."/>
            <person name="Han J."/>
            <person name="Cheng J.-F."/>
            <person name="Goodwin L."/>
            <person name="Pitluck S."/>
            <person name="Peters L."/>
            <person name="Land M.L."/>
            <person name="Hauser L."/>
            <person name="Vogl K."/>
            <person name="Liu Z."/>
            <person name="Imhoff J."/>
            <person name="Thiel V."/>
            <person name="Frigaard N.-U."/>
            <person name="Bryant D."/>
            <person name="Woyke T.J."/>
        </authorList>
    </citation>
    <scope>NUCLEOTIDE SEQUENCE [LARGE SCALE GENOMIC DNA]</scope>
    <source>
        <strain evidence="11 12">5811</strain>
    </source>
</reference>
<dbReference type="Pfam" id="PF00664">
    <property type="entry name" value="ABC_membrane"/>
    <property type="match status" value="1"/>
</dbReference>
<dbReference type="GO" id="GO:0034040">
    <property type="term" value="F:ATPase-coupled lipid transmembrane transporter activity"/>
    <property type="evidence" value="ECO:0007669"/>
    <property type="project" value="TreeGrafter"/>
</dbReference>
<dbReference type="PANTHER" id="PTHR24221:SF233">
    <property type="entry name" value="ATP-BINDING_PERMEASE FUSION ABC TRANSPORTER-RELATED"/>
    <property type="match status" value="1"/>
</dbReference>
<dbReference type="InterPro" id="IPR017871">
    <property type="entry name" value="ABC_transporter-like_CS"/>
</dbReference>
<dbReference type="PROSITE" id="PS00211">
    <property type="entry name" value="ABC_TRANSPORTER_1"/>
    <property type="match status" value="1"/>
</dbReference>
<dbReference type="PATRIC" id="fig|768671.3.peg.1632"/>
<dbReference type="InterPro" id="IPR039421">
    <property type="entry name" value="Type_1_exporter"/>
</dbReference>
<evidence type="ECO:0000313" key="12">
    <source>
        <dbReference type="Proteomes" id="UP000005459"/>
    </source>
</evidence>
<feature type="compositionally biased region" description="Pro residues" evidence="7">
    <location>
        <begin position="1"/>
        <end position="16"/>
    </location>
</feature>
<dbReference type="GO" id="GO:0005524">
    <property type="term" value="F:ATP binding"/>
    <property type="evidence" value="ECO:0007669"/>
    <property type="project" value="UniProtKB-KW"/>
</dbReference>
<dbReference type="GO" id="GO:0140359">
    <property type="term" value="F:ABC-type transporter activity"/>
    <property type="evidence" value="ECO:0007669"/>
    <property type="project" value="InterPro"/>
</dbReference>
<dbReference type="STRING" id="768671.ThimaDRAFT_1533"/>